<protein>
    <recommendedName>
        <fullName evidence="1">Glyoxalase-like domain-containing protein</fullName>
    </recommendedName>
</protein>
<dbReference type="Gene3D" id="3.10.180.10">
    <property type="entry name" value="2,3-Dihydroxybiphenyl 1,2-Dioxygenase, domain 1"/>
    <property type="match status" value="1"/>
</dbReference>
<name>A0A1I5K9A6_9PSEU</name>
<keyword evidence="3" id="KW-1185">Reference proteome</keyword>
<sequence length="115" mass="12781">MTSRLRNVAFDCANPHELARFWSEVTGAPLHPHDAPGDPECEVLLDNGEVLFFQRVPEPKRGKNRVHVCLRPDDRTRDAEVERLVGLGATLLEDHREPDGTGWAVLGDPEGLPPV</sequence>
<dbReference type="STRING" id="587909.SAMN05421810_10149"/>
<proteinExistence type="predicted"/>
<reference evidence="3" key="1">
    <citation type="submission" date="2016-10" db="EMBL/GenBank/DDBJ databases">
        <authorList>
            <person name="Varghese N."/>
            <person name="Submissions S."/>
        </authorList>
    </citation>
    <scope>NUCLEOTIDE SEQUENCE [LARGE SCALE GENOMIC DNA]</scope>
    <source>
        <strain evidence="3">CGMCC 4.5579</strain>
    </source>
</reference>
<dbReference type="Proteomes" id="UP000198727">
    <property type="component" value="Unassembled WGS sequence"/>
</dbReference>
<evidence type="ECO:0000259" key="1">
    <source>
        <dbReference type="Pfam" id="PF18029"/>
    </source>
</evidence>
<dbReference type="PANTHER" id="PTHR35908:SF1">
    <property type="entry name" value="CONSERVED PROTEIN"/>
    <property type="match status" value="1"/>
</dbReference>
<evidence type="ECO:0000313" key="3">
    <source>
        <dbReference type="Proteomes" id="UP000198727"/>
    </source>
</evidence>
<dbReference type="Pfam" id="PF18029">
    <property type="entry name" value="Glyoxalase_6"/>
    <property type="match status" value="1"/>
</dbReference>
<dbReference type="PANTHER" id="PTHR35908">
    <property type="entry name" value="HYPOTHETICAL FUSION PROTEIN"/>
    <property type="match status" value="1"/>
</dbReference>
<accession>A0A1I5K9A6</accession>
<dbReference type="RefSeq" id="WP_092526092.1">
    <property type="nucleotide sequence ID" value="NZ_FOWW01000001.1"/>
</dbReference>
<organism evidence="2 3">
    <name type="scientific">Amycolatopsis arida</name>
    <dbReference type="NCBI Taxonomy" id="587909"/>
    <lineage>
        <taxon>Bacteria</taxon>
        <taxon>Bacillati</taxon>
        <taxon>Actinomycetota</taxon>
        <taxon>Actinomycetes</taxon>
        <taxon>Pseudonocardiales</taxon>
        <taxon>Pseudonocardiaceae</taxon>
        <taxon>Amycolatopsis</taxon>
    </lineage>
</organism>
<dbReference type="InterPro" id="IPR029068">
    <property type="entry name" value="Glyas_Bleomycin-R_OHBP_Dase"/>
</dbReference>
<evidence type="ECO:0000313" key="2">
    <source>
        <dbReference type="EMBL" id="SFO81587.1"/>
    </source>
</evidence>
<dbReference type="OrthoDB" id="5524593at2"/>
<dbReference type="SUPFAM" id="SSF54593">
    <property type="entry name" value="Glyoxalase/Bleomycin resistance protein/Dihydroxybiphenyl dioxygenase"/>
    <property type="match status" value="1"/>
</dbReference>
<feature type="domain" description="Glyoxalase-like" evidence="1">
    <location>
        <begin position="8"/>
        <end position="112"/>
    </location>
</feature>
<dbReference type="AlphaFoldDB" id="A0A1I5K9A6"/>
<gene>
    <name evidence="2" type="ORF">SAMN05421810_10149</name>
</gene>
<dbReference type="EMBL" id="FOWW01000001">
    <property type="protein sequence ID" value="SFO81587.1"/>
    <property type="molecule type" value="Genomic_DNA"/>
</dbReference>
<dbReference type="CDD" id="cd06587">
    <property type="entry name" value="VOC"/>
    <property type="match status" value="1"/>
</dbReference>
<dbReference type="InterPro" id="IPR041581">
    <property type="entry name" value="Glyoxalase_6"/>
</dbReference>